<protein>
    <recommendedName>
        <fullName evidence="3">Peptidase U35 phage prohead HK97</fullName>
    </recommendedName>
</protein>
<gene>
    <name evidence="1" type="ORF">B0F88_103102</name>
</gene>
<name>A0A2S6H5A4_9GAMM</name>
<comment type="caution">
    <text evidence="1">The sequence shown here is derived from an EMBL/GenBank/DDBJ whole genome shotgun (WGS) entry which is preliminary data.</text>
</comment>
<dbReference type="NCBIfam" id="NF045541">
    <property type="entry name" value="scaf_prot_MCP2"/>
    <property type="match status" value="1"/>
</dbReference>
<reference evidence="1 2" key="1">
    <citation type="submission" date="2018-02" db="EMBL/GenBank/DDBJ databases">
        <title>Subsurface microbial communities from deep shales in Ohio and West Virginia, USA.</title>
        <authorList>
            <person name="Wrighton K."/>
        </authorList>
    </citation>
    <scope>NUCLEOTIDE SEQUENCE [LARGE SCALE GENOMIC DNA]</scope>
    <source>
        <strain evidence="1 2">OWC-G53F</strain>
    </source>
</reference>
<evidence type="ECO:0008006" key="3">
    <source>
        <dbReference type="Google" id="ProtNLM"/>
    </source>
</evidence>
<dbReference type="AlphaFoldDB" id="A0A2S6H5A4"/>
<accession>A0A2S6H5A4</accession>
<dbReference type="OrthoDB" id="9806592at2"/>
<keyword evidence="2" id="KW-1185">Reference proteome</keyword>
<dbReference type="Pfam" id="PF25209">
    <property type="entry name" value="Phage_capsid_4"/>
    <property type="match status" value="1"/>
</dbReference>
<dbReference type="RefSeq" id="WP_146083315.1">
    <property type="nucleotide sequence ID" value="NZ_PTIY01000003.1"/>
</dbReference>
<proteinExistence type="predicted"/>
<organism evidence="1 2">
    <name type="scientific">Methylobacter tundripaludum</name>
    <dbReference type="NCBI Taxonomy" id="173365"/>
    <lineage>
        <taxon>Bacteria</taxon>
        <taxon>Pseudomonadati</taxon>
        <taxon>Pseudomonadota</taxon>
        <taxon>Gammaproteobacteria</taxon>
        <taxon>Methylococcales</taxon>
        <taxon>Methylococcaceae</taxon>
        <taxon>Methylobacter</taxon>
    </lineage>
</organism>
<sequence>MPKQTRQLPDLHTRADFAPATLNEAARTVELTWSTGAQSRRFDDWDDWIEELSMNPADVRMDFLNSGSAPLLADHNNYGLGGVIGVVERAWIKDGVGHAVVRFSERDDVEVIFKDVKAGILKNISVGYKIYKMEKQPQTETQSGLPIYLATDWEPKEISIVPIPIEGGAKIRSEGNTSSVTIINKEVKAMPKTVEEKTTETRADNAPAVSVKPEARIDESAIRADAAKQERQRQVDIRKFAQMSRADDAVVNGFIERGDSFEVAKEQMLKKWSEKVDSEATRGDASVTTDEKDKFIEAGVNAIRGRAGVDKMDAGNEFRGMRMTEIAKLCLDRAGVSSRGMGELEMVKRAFTTSTSDFPVLLENAMHKTLQGAYATAPDTWSRFCSVGSVTDFRAHNRYRLGSFGNLDALGENSEFKNKSIPDGEKSTITATTKGNVINISRQTIINDDLSAFIGLSKMLGRAARRTIEADVYALLASNPLMSDGIALFDAAHDNLAGTAAVVSVASIEAARVAMAKQMDVSGNDFLDLRPALWLGGMGAGGSARVVNEAQYDPDTANKLQSPNRVRGLFRDVIDSPRISGNEWYVFADPAESPVIEVAFLNGEQEPFLESEQGFEVDGLQWKVRLDYGVGLNDYRGAYKNAGA</sequence>
<evidence type="ECO:0000313" key="1">
    <source>
        <dbReference type="EMBL" id="PPK72669.1"/>
    </source>
</evidence>
<evidence type="ECO:0000313" key="2">
    <source>
        <dbReference type="Proteomes" id="UP000238071"/>
    </source>
</evidence>
<dbReference type="Proteomes" id="UP000238071">
    <property type="component" value="Unassembled WGS sequence"/>
</dbReference>
<dbReference type="EMBL" id="PTIY01000003">
    <property type="protein sequence ID" value="PPK72669.1"/>
    <property type="molecule type" value="Genomic_DNA"/>
</dbReference>